<keyword evidence="1" id="KW-0808">Transferase</keyword>
<evidence type="ECO:0000313" key="4">
    <source>
        <dbReference type="Proteomes" id="UP000245523"/>
    </source>
</evidence>
<dbReference type="PANTHER" id="PTHR46401:SF2">
    <property type="entry name" value="GLYCOSYLTRANSFERASE WBBK-RELATED"/>
    <property type="match status" value="1"/>
</dbReference>
<evidence type="ECO:0000259" key="2">
    <source>
        <dbReference type="Pfam" id="PF00534"/>
    </source>
</evidence>
<accession>A0ABX5LJ99</accession>
<sequence length="431" mass="50943">MIGEMTKEKLNVLFDAKILLNYKDKGSSRSGIFSFTYNVFKEFLKREDVNIVLWTETKNLYALSLLKRELFPEARLFYDLPKKYEKIFKLKYSLDCLWTANLARPFVRKPIALCRLIYENVLNTFFLKKQNKKINSYDFFFESFETPPRIVRKSSQIRCCSVLHDAIPFLFSYMGESFKQGIWKQIELSHPRDIFFCNSENTKQDYCRLFSKLGDENTKALHLAANLNFRPVKNDNERFQVLTKYRVPHKRYIFSLCTLEPRKNLVRAVRCFMRFVQKNHIEDLVWVMGGGHWESFINDLKKNGVAWDPKYIIQAGYIDDEDLPILYSNAEWFVYTSQYEGFGLPPLEAMQCGCPVVTSNNSSLPEVVGDAGIMIDWDSDEQHIEAYEKYYFNKELRKENSHKGLERAKLFSWEKTVDKMVNVMKERIVLF</sequence>
<dbReference type="PANTHER" id="PTHR46401">
    <property type="entry name" value="GLYCOSYLTRANSFERASE WBBK-RELATED"/>
    <property type="match status" value="1"/>
</dbReference>
<dbReference type="CDD" id="cd03809">
    <property type="entry name" value="GT4_MtfB-like"/>
    <property type="match status" value="1"/>
</dbReference>
<dbReference type="InterPro" id="IPR001296">
    <property type="entry name" value="Glyco_trans_1"/>
</dbReference>
<dbReference type="RefSeq" id="WP_109587674.1">
    <property type="nucleotide sequence ID" value="NZ_QGHD01000025.1"/>
</dbReference>
<name>A0ABX5LJ99_9BACT</name>
<keyword evidence="4" id="KW-1185">Reference proteome</keyword>
<dbReference type="Proteomes" id="UP000245523">
    <property type="component" value="Unassembled WGS sequence"/>
</dbReference>
<proteinExistence type="predicted"/>
<reference evidence="3 4" key="1">
    <citation type="submission" date="2018-05" db="EMBL/GenBank/DDBJ databases">
        <title>Animal gut microbial communities from fecal samples from Wisconsin, USA.</title>
        <authorList>
            <person name="Neumann A."/>
        </authorList>
    </citation>
    <scope>NUCLEOTIDE SEQUENCE [LARGE SCALE GENOMIC DNA]</scope>
    <source>
        <strain evidence="3 4">UWS4</strain>
    </source>
</reference>
<evidence type="ECO:0000313" key="3">
    <source>
        <dbReference type="EMBL" id="PWK93829.1"/>
    </source>
</evidence>
<organism evidence="3 4">
    <name type="scientific">Hallerella porci</name>
    <dbReference type="NCBI Taxonomy" id="1945871"/>
    <lineage>
        <taxon>Bacteria</taxon>
        <taxon>Pseudomonadati</taxon>
        <taxon>Fibrobacterota</taxon>
        <taxon>Fibrobacteria</taxon>
        <taxon>Fibrobacterales</taxon>
        <taxon>Fibrobacteraceae</taxon>
        <taxon>Hallerella</taxon>
    </lineage>
</organism>
<dbReference type="SUPFAM" id="SSF53756">
    <property type="entry name" value="UDP-Glycosyltransferase/glycogen phosphorylase"/>
    <property type="match status" value="1"/>
</dbReference>
<dbReference type="EMBL" id="QGHD01000025">
    <property type="protein sequence ID" value="PWK93829.1"/>
    <property type="molecule type" value="Genomic_DNA"/>
</dbReference>
<comment type="caution">
    <text evidence="3">The sequence shown here is derived from an EMBL/GenBank/DDBJ whole genome shotgun (WGS) entry which is preliminary data.</text>
</comment>
<gene>
    <name evidence="3" type="ORF">B0H50_12522</name>
</gene>
<feature type="domain" description="Glycosyl transferase family 1" evidence="2">
    <location>
        <begin position="249"/>
        <end position="400"/>
    </location>
</feature>
<dbReference type="Gene3D" id="3.40.50.2000">
    <property type="entry name" value="Glycogen Phosphorylase B"/>
    <property type="match status" value="1"/>
</dbReference>
<dbReference type="Pfam" id="PF00534">
    <property type="entry name" value="Glycos_transf_1"/>
    <property type="match status" value="1"/>
</dbReference>
<protein>
    <submittedName>
        <fullName evidence="3">Glycosyltransferase involved in cell wall biosynthesis</fullName>
    </submittedName>
</protein>
<evidence type="ECO:0000256" key="1">
    <source>
        <dbReference type="ARBA" id="ARBA00022679"/>
    </source>
</evidence>